<dbReference type="EMBL" id="LUEZ02000055">
    <property type="protein sequence ID" value="RDB21126.1"/>
    <property type="molecule type" value="Genomic_DNA"/>
</dbReference>
<comment type="caution">
    <text evidence="2">The sequence shown here is derived from an EMBL/GenBank/DDBJ whole genome shotgun (WGS) entry which is preliminary data.</text>
</comment>
<dbReference type="PROSITE" id="PS51257">
    <property type="entry name" value="PROKAR_LIPOPROTEIN"/>
    <property type="match status" value="1"/>
</dbReference>
<accession>A0A369JQQ7</accession>
<dbReference type="AlphaFoldDB" id="A0A369JQQ7"/>
<reference evidence="2" key="1">
    <citation type="submission" date="2018-04" db="EMBL/GenBank/DDBJ databases">
        <title>Whole genome sequencing of Hypsizygus marmoreus.</title>
        <authorList>
            <person name="Choi I.-G."/>
            <person name="Min B."/>
            <person name="Kim J.-G."/>
            <person name="Kim S."/>
            <person name="Oh Y.-L."/>
            <person name="Kong W.-S."/>
            <person name="Park H."/>
            <person name="Jeong J."/>
            <person name="Song E.-S."/>
        </authorList>
    </citation>
    <scope>NUCLEOTIDE SEQUENCE [LARGE SCALE GENOMIC DNA]</scope>
    <source>
        <strain evidence="2">51987-8</strain>
    </source>
</reference>
<organism evidence="2 3">
    <name type="scientific">Hypsizygus marmoreus</name>
    <name type="common">White beech mushroom</name>
    <name type="synonym">Agaricus marmoreus</name>
    <dbReference type="NCBI Taxonomy" id="39966"/>
    <lineage>
        <taxon>Eukaryota</taxon>
        <taxon>Fungi</taxon>
        <taxon>Dikarya</taxon>
        <taxon>Basidiomycota</taxon>
        <taxon>Agaricomycotina</taxon>
        <taxon>Agaricomycetes</taxon>
        <taxon>Agaricomycetidae</taxon>
        <taxon>Agaricales</taxon>
        <taxon>Tricholomatineae</taxon>
        <taxon>Lyophyllaceae</taxon>
        <taxon>Hypsizygus</taxon>
    </lineage>
</organism>
<feature type="chain" id="PRO_5016859529" evidence="1">
    <location>
        <begin position="27"/>
        <end position="158"/>
    </location>
</feature>
<dbReference type="Proteomes" id="UP000076154">
    <property type="component" value="Unassembled WGS sequence"/>
</dbReference>
<evidence type="ECO:0000313" key="3">
    <source>
        <dbReference type="Proteomes" id="UP000076154"/>
    </source>
</evidence>
<protein>
    <submittedName>
        <fullName evidence="2">Uncharacterized protein</fullName>
    </submittedName>
</protein>
<evidence type="ECO:0000256" key="1">
    <source>
        <dbReference type="SAM" id="SignalP"/>
    </source>
</evidence>
<proteinExistence type="predicted"/>
<keyword evidence="1" id="KW-0732">Signal</keyword>
<sequence>MTYCFKRASSLLQLLLSCRSLHRTNAERIARGLPLKPPNSPGAPEAPSRAVIRVKNAQTGSILGHIFKNSFNKAQDRYQPSLYDALVVELAVDGVATSTSDVWVTTMNFDIGTSFSLLAFIHGCDNLNTDLGAGSFHYTCIGAPSNSVILVTLANSYT</sequence>
<gene>
    <name evidence="2" type="ORF">Hypma_011843</name>
</gene>
<dbReference type="InParanoid" id="A0A369JQQ7"/>
<evidence type="ECO:0000313" key="2">
    <source>
        <dbReference type="EMBL" id="RDB21126.1"/>
    </source>
</evidence>
<feature type="signal peptide" evidence="1">
    <location>
        <begin position="1"/>
        <end position="26"/>
    </location>
</feature>
<dbReference type="OrthoDB" id="4584900at2759"/>
<keyword evidence="3" id="KW-1185">Reference proteome</keyword>
<name>A0A369JQQ7_HYPMA</name>
<dbReference type="STRING" id="39966.A0A369JQQ7"/>